<evidence type="ECO:0000256" key="2">
    <source>
        <dbReference type="SAM" id="Phobius"/>
    </source>
</evidence>
<reference evidence="5 6" key="1">
    <citation type="submission" date="2015-12" db="EMBL/GenBank/DDBJ databases">
        <title>A stable core within a dynamic pangenome in Sulfolobus acidocaldarius.</title>
        <authorList>
            <person name="Anderson R."/>
            <person name="Kouris A."/>
            <person name="Seward C."/>
            <person name="Campbell K."/>
            <person name="Whitaker R."/>
        </authorList>
    </citation>
    <scope>NUCLEOTIDE SEQUENCE [LARGE SCALE GENOMIC DNA]</scope>
    <source>
        <strain evidence="3 6">GG12-C01-09</strain>
        <strain evidence="4 5">NG05B_CO5_07</strain>
    </source>
</reference>
<accession>A0A0U2X1Y4</accession>
<organism evidence="4 5">
    <name type="scientific">Sulfolobus acidocaldarius</name>
    <dbReference type="NCBI Taxonomy" id="2285"/>
    <lineage>
        <taxon>Archaea</taxon>
        <taxon>Thermoproteota</taxon>
        <taxon>Thermoprotei</taxon>
        <taxon>Sulfolobales</taxon>
        <taxon>Sulfolobaceae</taxon>
        <taxon>Sulfolobus</taxon>
    </lineage>
</organism>
<feature type="transmembrane region" description="Helical" evidence="2">
    <location>
        <begin position="7"/>
        <end position="29"/>
    </location>
</feature>
<sequence>MEKQTLLIILLIVTILVNAFLGIQVYYLIHQSSHPNAQTPLNVSDLQIVSQSSSSQNTTSSNNMQTSSMSTTVNNNSGQTYNYSLTVKFTLHIRDPGVYLVVINPKIYFYHLYVILYLEDGKVVSLNLDHTAQNITIDSKDVKVTLYIYAETNQQLSPKKLIEEIGLSFSFVSPSEDTENDFILVLPKISFDSQSYDGVIFF</sequence>
<dbReference type="OMA" id="MILGNSC"/>
<dbReference type="AlphaFoldDB" id="A0A0U2X1Y4"/>
<dbReference type="EMBL" id="CP013695">
    <property type="protein sequence ID" value="ALU32434.1"/>
    <property type="molecule type" value="Genomic_DNA"/>
</dbReference>
<dbReference type="RefSeq" id="WP_011279026.1">
    <property type="nucleotide sequence ID" value="NZ_BHWZ01000006.1"/>
</dbReference>
<keyword evidence="2" id="KW-0472">Membrane</keyword>
<dbReference type="Proteomes" id="UP000065473">
    <property type="component" value="Chromosome"/>
</dbReference>
<evidence type="ECO:0000313" key="5">
    <source>
        <dbReference type="Proteomes" id="UP000060043"/>
    </source>
</evidence>
<evidence type="ECO:0000313" key="6">
    <source>
        <dbReference type="Proteomes" id="UP000065473"/>
    </source>
</evidence>
<evidence type="ECO:0000256" key="1">
    <source>
        <dbReference type="SAM" id="MobiDB-lite"/>
    </source>
</evidence>
<keyword evidence="2" id="KW-0812">Transmembrane</keyword>
<proteinExistence type="predicted"/>
<evidence type="ECO:0000313" key="4">
    <source>
        <dbReference type="EMBL" id="ALU32434.1"/>
    </source>
</evidence>
<feature type="region of interest" description="Disordered" evidence="1">
    <location>
        <begin position="53"/>
        <end position="73"/>
    </location>
</feature>
<name>A0A0U2X1Y4_9CREN</name>
<dbReference type="STRING" id="1435377.SUSAZ_10495"/>
<dbReference type="Proteomes" id="UP000060043">
    <property type="component" value="Chromosome"/>
</dbReference>
<dbReference type="PaxDb" id="1435377-SUSAZ_10495"/>
<gene>
    <name evidence="3" type="ORF">ATY89_06915</name>
    <name evidence="4" type="ORF">ATZ20_09935</name>
</gene>
<dbReference type="EMBL" id="CP013694">
    <property type="protein sequence ID" value="ALU29699.1"/>
    <property type="molecule type" value="Genomic_DNA"/>
</dbReference>
<dbReference type="GeneID" id="14552751"/>
<dbReference type="OrthoDB" id="37231at2157"/>
<protein>
    <submittedName>
        <fullName evidence="4">Uncharacterized protein</fullName>
    </submittedName>
</protein>
<keyword evidence="2" id="KW-1133">Transmembrane helix</keyword>
<evidence type="ECO:0000313" key="3">
    <source>
        <dbReference type="EMBL" id="ALU29699.1"/>
    </source>
</evidence>